<gene>
    <name evidence="15" type="primary">ABSGL_10915.1 scaffold 12033</name>
</gene>
<dbReference type="GO" id="GO:0010181">
    <property type="term" value="F:FMN binding"/>
    <property type="evidence" value="ECO:0007669"/>
    <property type="project" value="TreeGrafter"/>
</dbReference>
<evidence type="ECO:0000313" key="16">
    <source>
        <dbReference type="Proteomes" id="UP000078561"/>
    </source>
</evidence>
<dbReference type="SUPFAM" id="SSF52922">
    <property type="entry name" value="TK C-terminal domain-like"/>
    <property type="match status" value="1"/>
</dbReference>
<dbReference type="AlphaFoldDB" id="A0A163MHL7"/>
<dbReference type="Gene3D" id="3.40.920.10">
    <property type="entry name" value="Pyruvate-ferredoxin oxidoreductase, PFOR, domain III"/>
    <property type="match status" value="1"/>
</dbReference>
<organism evidence="15">
    <name type="scientific">Absidia glauca</name>
    <name type="common">Pin mould</name>
    <dbReference type="NCBI Taxonomy" id="4829"/>
    <lineage>
        <taxon>Eukaryota</taxon>
        <taxon>Fungi</taxon>
        <taxon>Fungi incertae sedis</taxon>
        <taxon>Mucoromycota</taxon>
        <taxon>Mucoromycotina</taxon>
        <taxon>Mucoromycetes</taxon>
        <taxon>Mucorales</taxon>
        <taxon>Cunninghamellaceae</taxon>
        <taxon>Absidia</taxon>
    </lineage>
</organism>
<dbReference type="InterPro" id="IPR003097">
    <property type="entry name" value="CysJ-like_FAD-binding"/>
</dbReference>
<dbReference type="SUPFAM" id="SSF53323">
    <property type="entry name" value="Pyruvate-ferredoxin oxidoreductase, PFOR, domain III"/>
    <property type="match status" value="1"/>
</dbReference>
<dbReference type="InParanoid" id="A0A163MHL7"/>
<reference evidence="15" key="1">
    <citation type="submission" date="2016-04" db="EMBL/GenBank/DDBJ databases">
        <authorList>
            <person name="Evans L.H."/>
            <person name="Alamgir A."/>
            <person name="Owens N."/>
            <person name="Weber N.D."/>
            <person name="Virtaneva K."/>
            <person name="Barbian K."/>
            <person name="Babar A."/>
            <person name="Rosenke K."/>
        </authorList>
    </citation>
    <scope>NUCLEOTIDE SEQUENCE [LARGE SCALE GENOMIC DNA]</scope>
    <source>
        <strain evidence="15">CBS 101.48</strain>
    </source>
</reference>
<dbReference type="GO" id="GO:0004783">
    <property type="term" value="F:sulfite reductase (NADPH) activity"/>
    <property type="evidence" value="ECO:0007669"/>
    <property type="project" value="UniProtKB-EC"/>
</dbReference>
<evidence type="ECO:0000256" key="13">
    <source>
        <dbReference type="ARBA" id="ARBA00059320"/>
    </source>
</evidence>
<dbReference type="InterPro" id="IPR001433">
    <property type="entry name" value="OxRdtase_FAD/NAD-bd"/>
</dbReference>
<dbReference type="Pfam" id="PF01855">
    <property type="entry name" value="POR_N"/>
    <property type="match status" value="1"/>
</dbReference>
<dbReference type="CDD" id="cd07034">
    <property type="entry name" value="TPP_PYR_PFOR_IOR-alpha_like"/>
    <property type="match status" value="1"/>
</dbReference>
<comment type="pathway">
    <text evidence="3">Sulfur metabolism; hydrogen sulfide biosynthesis; hydrogen sulfide from sulfite (NADPH route): step 1/1.</text>
</comment>
<keyword evidence="6" id="KW-0285">Flavoprotein</keyword>
<dbReference type="SUPFAM" id="SSF52518">
    <property type="entry name" value="Thiamin diphosphate-binding fold (THDP-binding)"/>
    <property type="match status" value="1"/>
</dbReference>
<evidence type="ECO:0000256" key="8">
    <source>
        <dbReference type="ARBA" id="ARBA00022827"/>
    </source>
</evidence>
<evidence type="ECO:0000256" key="2">
    <source>
        <dbReference type="ARBA" id="ARBA00001974"/>
    </source>
</evidence>
<dbReference type="SUPFAM" id="SSF63380">
    <property type="entry name" value="Riboflavin synthase domain-like"/>
    <property type="match status" value="1"/>
</dbReference>
<dbReference type="EMBL" id="LT554417">
    <property type="protein sequence ID" value="SAM05049.1"/>
    <property type="molecule type" value="Genomic_DNA"/>
</dbReference>
<dbReference type="InterPro" id="IPR001709">
    <property type="entry name" value="Flavoprot_Pyr_Nucl_cyt_Rdtase"/>
</dbReference>
<dbReference type="Proteomes" id="UP000078561">
    <property type="component" value="Unassembled WGS sequence"/>
</dbReference>
<evidence type="ECO:0000259" key="14">
    <source>
        <dbReference type="PROSITE" id="PS51384"/>
    </source>
</evidence>
<dbReference type="InterPro" id="IPR009014">
    <property type="entry name" value="Transketo_C/PFOR_II"/>
</dbReference>
<accession>A0A163MHL7</accession>
<dbReference type="InterPro" id="IPR029061">
    <property type="entry name" value="THDP-binding"/>
</dbReference>
<dbReference type="Gene3D" id="2.40.30.10">
    <property type="entry name" value="Translation factors"/>
    <property type="match status" value="1"/>
</dbReference>
<name>A0A163MHL7_ABSGL</name>
<dbReference type="InterPro" id="IPR002869">
    <property type="entry name" value="Pyrv_flavodox_OxRed_cen"/>
</dbReference>
<comment type="catalytic activity">
    <reaction evidence="12">
        <text>hydrogen sulfide + 3 NADP(+) + 3 H2O = sulfite + 3 NADPH + 4 H(+)</text>
        <dbReference type="Rhea" id="RHEA:13801"/>
        <dbReference type="ChEBI" id="CHEBI:15377"/>
        <dbReference type="ChEBI" id="CHEBI:15378"/>
        <dbReference type="ChEBI" id="CHEBI:17359"/>
        <dbReference type="ChEBI" id="CHEBI:29919"/>
        <dbReference type="ChEBI" id="CHEBI:57783"/>
        <dbReference type="ChEBI" id="CHEBI:58349"/>
        <dbReference type="EC" id="1.8.1.2"/>
    </reaction>
</comment>
<dbReference type="PRINTS" id="PR00371">
    <property type="entry name" value="FPNCR"/>
</dbReference>
<sequence>MFASTALIAALVKSQFPTNNAHDKVDTQTIEKAVAALSSDPSVALEFDNDASSTTGSQTTIVDAAAGVRLRSRLAQVLLKLFEDNAQEKTRLINVNHAIDYTTFALSDIVFVYPGTAAAAGAGYLGQDLFQWSSSIKNAHGQSVKVVAMETREGALQVVQGALEQEGVKATVLTSTQALYNMVPNIHRLASQRVPVVFNVAAHTVDQDLVAQSHVDAVLAARQSGAVLLASTTVQEAHDLSVVAHILAHSLRLPVIHYFDGTLVNDYQQATLLSYTSLAKRVAAGINDKATAESILESFNYKAFDYQGDEKAETVLVTLAAGSSSLATAVGGVDSGLGLLRVRLYRPWNEVSFLKSLPASTRRAVVLEEGDGLFAYNGPLYLDVAAAIRFGQFQGVRPRVITAQAPTFTHLKSSQLALLAQRATSASFVDLLSDEFSASSDEQVLAHSNVFGASFWDVEQDGSATAASHLAHLIHEQDTKQPATYRVARDAFRLGGTVVNTRLVSNSNDLRHKSDYISIHNVGLAKEYDILGSAVKKAKVLIHGPWKHGDEIEAHLTNEFKLALTQLDIGLYTLDAARIAEEQGLHAKSVHLVYEAAFLLLNTPQVDAVRVLTGLYEEVEQRLDASGDDKRDLVTLVTDVVAAVQGGLSPVELLPPWTILEINDVVLPLAPVDRAAGLVDAKDSEDSDAHTLVEGEDSAGEVATWHKAAWQVMFKDAYGTNEQIRPDLHESTYLVKLTENRRLTPSSYDRNVFHLEFDTTESNLKYELGDALGVHGLNDPEEVKAFIKWYGLNENDVVLVPLGDSGKKEVRTVFQLFSQVLDIFGRPSKKFYEALADHATDPKEKEQLLYLVSAEAKDDFKKRVDETVTYEDILREFTSAQPSLEQLVQIVAPIKPRHYSIASSQKMHANSVHLLVVAVEWANSTGKPRYGQCTRYLANLAVGANVTVSIKPSVMKLPPLDSQPVIMAGLGTGMAPFRAFIQERYLAKKAGKDVGPVVLYFGSRNRGNEYLYGEELEAYHQDGVLSRMGLAFSRDQKEKIYIQHKMKEDAEMLHDYLINKNGHFYLCGPTWPCGDIKDAVVYGLNTFGGIDEKVASDLIEEWKEKERYILEVY</sequence>
<proteinExistence type="predicted"/>
<protein>
    <recommendedName>
        <fullName evidence="4">assimilatory sulfite reductase (NADPH)</fullName>
        <ecNumber evidence="4">1.8.1.2</ecNumber>
    </recommendedName>
</protein>
<dbReference type="EC" id="1.8.1.2" evidence="4"/>
<keyword evidence="8" id="KW-0274">FAD</keyword>
<dbReference type="OrthoDB" id="1856718at2759"/>
<evidence type="ECO:0000256" key="1">
    <source>
        <dbReference type="ARBA" id="ARBA00001917"/>
    </source>
</evidence>
<comment type="cofactor">
    <cofactor evidence="1">
        <name>FMN</name>
        <dbReference type="ChEBI" id="CHEBI:58210"/>
    </cofactor>
</comment>
<dbReference type="PANTHER" id="PTHR19384:SF109">
    <property type="entry name" value="SULFITE REDUCTASE [NADPH] FLAVOPROTEIN COMPONENT"/>
    <property type="match status" value="1"/>
</dbReference>
<dbReference type="FunCoup" id="A0A163MHL7">
    <property type="interactions" value="360"/>
</dbReference>
<dbReference type="CDD" id="cd06207">
    <property type="entry name" value="CyPoR_like"/>
    <property type="match status" value="1"/>
</dbReference>
<dbReference type="Pfam" id="PF00175">
    <property type="entry name" value="NAD_binding_1"/>
    <property type="match status" value="1"/>
</dbReference>
<dbReference type="InterPro" id="IPR017938">
    <property type="entry name" value="Riboflavin_synthase-like_b-brl"/>
</dbReference>
<evidence type="ECO:0000313" key="15">
    <source>
        <dbReference type="EMBL" id="SAM05049.1"/>
    </source>
</evidence>
<dbReference type="InterPro" id="IPR023173">
    <property type="entry name" value="NADPH_Cyt_P450_Rdtase_alpha"/>
</dbReference>
<keyword evidence="5" id="KW-0813">Transport</keyword>
<dbReference type="Gene3D" id="3.40.50.80">
    <property type="entry name" value="Nucleotide-binding domain of ferredoxin-NADP reductase (FNR) module"/>
    <property type="match status" value="1"/>
</dbReference>
<dbReference type="Gene3D" id="1.20.990.10">
    <property type="entry name" value="NADPH-cytochrome p450 Reductase, Chain A, domain 3"/>
    <property type="match status" value="1"/>
</dbReference>
<keyword evidence="11" id="KW-0560">Oxidoreductase</keyword>
<dbReference type="OMA" id="DYDRYIF"/>
<evidence type="ECO:0000256" key="7">
    <source>
        <dbReference type="ARBA" id="ARBA00022643"/>
    </source>
</evidence>
<dbReference type="GO" id="GO:0005829">
    <property type="term" value="C:cytosol"/>
    <property type="evidence" value="ECO:0007669"/>
    <property type="project" value="TreeGrafter"/>
</dbReference>
<evidence type="ECO:0000256" key="9">
    <source>
        <dbReference type="ARBA" id="ARBA00022857"/>
    </source>
</evidence>
<comment type="cofactor">
    <cofactor evidence="2">
        <name>FAD</name>
        <dbReference type="ChEBI" id="CHEBI:57692"/>
    </cofactor>
</comment>
<dbReference type="Gene3D" id="3.40.50.920">
    <property type="match status" value="1"/>
</dbReference>
<feature type="domain" description="FAD-binding FR-type" evidence="14">
    <location>
        <begin position="730"/>
        <end position="959"/>
    </location>
</feature>
<dbReference type="FunFam" id="1.20.990.10:FF:000010">
    <property type="entry name" value="Sulfite reductase [NADPH] flavoprotein component"/>
    <property type="match status" value="1"/>
</dbReference>
<comment type="function">
    <text evidence="13">This enzyme catalyzes the 6-electron reduction of sulfite to sulfide. This is one of several activities required for the biosynthesis of L-cysteine from sulfate.</text>
</comment>
<evidence type="ECO:0000256" key="5">
    <source>
        <dbReference type="ARBA" id="ARBA00022448"/>
    </source>
</evidence>
<dbReference type="PROSITE" id="PS51384">
    <property type="entry name" value="FAD_FR"/>
    <property type="match status" value="1"/>
</dbReference>
<evidence type="ECO:0000256" key="4">
    <source>
        <dbReference type="ARBA" id="ARBA00012604"/>
    </source>
</evidence>
<dbReference type="STRING" id="4829.A0A163MHL7"/>
<dbReference type="InterPro" id="IPR002880">
    <property type="entry name" value="Pyrv_Fd/Flavodoxin_OxRdtase_N"/>
</dbReference>
<evidence type="ECO:0000256" key="10">
    <source>
        <dbReference type="ARBA" id="ARBA00022982"/>
    </source>
</evidence>
<keyword evidence="10" id="KW-0249">Electron transport</keyword>
<evidence type="ECO:0000256" key="3">
    <source>
        <dbReference type="ARBA" id="ARBA00004774"/>
    </source>
</evidence>
<evidence type="ECO:0000256" key="6">
    <source>
        <dbReference type="ARBA" id="ARBA00022630"/>
    </source>
</evidence>
<dbReference type="InterPro" id="IPR017927">
    <property type="entry name" value="FAD-bd_FR_type"/>
</dbReference>
<keyword evidence="9" id="KW-0521">NADP</keyword>
<dbReference type="PANTHER" id="PTHR19384">
    <property type="entry name" value="NITRIC OXIDE SYNTHASE-RELATED"/>
    <property type="match status" value="1"/>
</dbReference>
<keyword evidence="16" id="KW-1185">Reference proteome</keyword>
<dbReference type="InterPro" id="IPR039261">
    <property type="entry name" value="FNR_nucleotide-bd"/>
</dbReference>
<keyword evidence="7" id="KW-0288">FMN</keyword>
<evidence type="ECO:0000256" key="12">
    <source>
        <dbReference type="ARBA" id="ARBA00052219"/>
    </source>
</evidence>
<dbReference type="Gene3D" id="3.40.50.970">
    <property type="match status" value="1"/>
</dbReference>
<evidence type="ECO:0000256" key="11">
    <source>
        <dbReference type="ARBA" id="ARBA00023002"/>
    </source>
</evidence>
<dbReference type="SUPFAM" id="SSF52343">
    <property type="entry name" value="Ferredoxin reductase-like, C-terminal NADP-linked domain"/>
    <property type="match status" value="1"/>
</dbReference>
<dbReference type="GO" id="GO:0050660">
    <property type="term" value="F:flavin adenine dinucleotide binding"/>
    <property type="evidence" value="ECO:0007669"/>
    <property type="project" value="TreeGrafter"/>
</dbReference>
<dbReference type="Pfam" id="PF00667">
    <property type="entry name" value="FAD_binding_1"/>
    <property type="match status" value="1"/>
</dbReference>